<accession>A0A2C9KAM3</accession>
<evidence type="ECO:0000256" key="2">
    <source>
        <dbReference type="ARBA" id="ARBA00022692"/>
    </source>
</evidence>
<dbReference type="InterPro" id="IPR017452">
    <property type="entry name" value="GPCR_Rhodpsn_7TM"/>
</dbReference>
<reference evidence="11" key="1">
    <citation type="submission" date="2020-05" db="UniProtKB">
        <authorList>
            <consortium name="EnsemblMetazoa"/>
        </authorList>
    </citation>
    <scope>IDENTIFICATION</scope>
    <source>
        <strain evidence="11">BB02</strain>
    </source>
</reference>
<dbReference type="STRING" id="6526.A0A2C9KAM3"/>
<gene>
    <name evidence="11" type="primary">106069828</name>
</gene>
<proteinExistence type="inferred from homology"/>
<dbReference type="PROSITE" id="PS50262">
    <property type="entry name" value="G_PROTEIN_RECEP_F1_2"/>
    <property type="match status" value="1"/>
</dbReference>
<feature type="transmembrane region" description="Helical" evidence="9">
    <location>
        <begin position="283"/>
        <end position="303"/>
    </location>
</feature>
<dbReference type="SMART" id="SM01381">
    <property type="entry name" value="7TM_GPCR_Srsx"/>
    <property type="match status" value="1"/>
</dbReference>
<evidence type="ECO:0000256" key="8">
    <source>
        <dbReference type="RuleBase" id="RU000688"/>
    </source>
</evidence>
<dbReference type="PANTHER" id="PTHR24243:SF230">
    <property type="entry name" value="G-PROTEIN COUPLED RECEPTORS FAMILY 1 PROFILE DOMAIN-CONTAINING PROTEIN"/>
    <property type="match status" value="1"/>
</dbReference>
<feature type="domain" description="G-protein coupled receptors family 1 profile" evidence="10">
    <location>
        <begin position="52"/>
        <end position="300"/>
    </location>
</feature>
<feature type="transmembrane region" description="Helical" evidence="9">
    <location>
        <begin position="42"/>
        <end position="63"/>
    </location>
</feature>
<sequence>MWVKNETYDLDNFSYTTETTQTTMYVNSIINEKNENFLKTRFFISVCLLCLGLFGNYFIFLVLKGVQSLTSILAIYMAVFDTLSLLSKVYSYGLEYYKTYNYGYFYCVTWYIPTIIFGSTTNWTLVLICIERFISIFFPFHHRSFVSTRRVHVTMATVLCIFVVYSVVLNFMTIAYSDSPKQCVLINVSSSKFNTIINCVAFAGPSLLITTFTLLVIFKLKFSKRNFGREQKSKSRQQLESSLSRLMLSSAILFMILTLPGTLYYCLISPAFDYRKDDPVIDIVLFLLSDVSNILNFVVYLIFVKAFRSKFLQIIARK</sequence>
<dbReference type="AlphaFoldDB" id="A0A2C9KAM3"/>
<name>A0A2C9KAM3_BIOGL</name>
<dbReference type="RefSeq" id="XP_013085026.2">
    <property type="nucleotide sequence ID" value="XM_013229572.2"/>
</dbReference>
<dbReference type="GO" id="GO:0004930">
    <property type="term" value="F:G protein-coupled receptor activity"/>
    <property type="evidence" value="ECO:0007669"/>
    <property type="project" value="UniProtKB-KW"/>
</dbReference>
<comment type="similarity">
    <text evidence="8">Belongs to the G-protein coupled receptor 1 family.</text>
</comment>
<keyword evidence="4 8" id="KW-0297">G-protein coupled receptor</keyword>
<dbReference type="KEGG" id="bgt:106069828"/>
<keyword evidence="2 8" id="KW-0812">Transmembrane</keyword>
<dbReference type="EnsemblMetazoa" id="BGLB017001-RA">
    <property type="protein sequence ID" value="BGLB017001-PA"/>
    <property type="gene ID" value="BGLB017001"/>
</dbReference>
<evidence type="ECO:0000313" key="11">
    <source>
        <dbReference type="EnsemblMetazoa" id="BGLB017001-PA"/>
    </source>
</evidence>
<evidence type="ECO:0000313" key="12">
    <source>
        <dbReference type="Proteomes" id="UP000076420"/>
    </source>
</evidence>
<evidence type="ECO:0000256" key="7">
    <source>
        <dbReference type="ARBA" id="ARBA00023224"/>
    </source>
</evidence>
<dbReference type="VEuPathDB" id="VectorBase:BGLAX_051706"/>
<evidence type="ECO:0000259" key="10">
    <source>
        <dbReference type="PROSITE" id="PS50262"/>
    </source>
</evidence>
<evidence type="ECO:0000256" key="3">
    <source>
        <dbReference type="ARBA" id="ARBA00022989"/>
    </source>
</evidence>
<feature type="transmembrane region" description="Helical" evidence="9">
    <location>
        <begin position="110"/>
        <end position="130"/>
    </location>
</feature>
<protein>
    <recommendedName>
        <fullName evidence="10">G-protein coupled receptors family 1 profile domain-containing protein</fullName>
    </recommendedName>
</protein>
<evidence type="ECO:0000256" key="1">
    <source>
        <dbReference type="ARBA" id="ARBA00004141"/>
    </source>
</evidence>
<organism evidence="11 12">
    <name type="scientific">Biomphalaria glabrata</name>
    <name type="common">Bloodfluke planorb</name>
    <name type="synonym">Freshwater snail</name>
    <dbReference type="NCBI Taxonomy" id="6526"/>
    <lineage>
        <taxon>Eukaryota</taxon>
        <taxon>Metazoa</taxon>
        <taxon>Spiralia</taxon>
        <taxon>Lophotrochozoa</taxon>
        <taxon>Mollusca</taxon>
        <taxon>Gastropoda</taxon>
        <taxon>Heterobranchia</taxon>
        <taxon>Euthyneura</taxon>
        <taxon>Panpulmonata</taxon>
        <taxon>Hygrophila</taxon>
        <taxon>Lymnaeoidea</taxon>
        <taxon>Planorbidae</taxon>
        <taxon>Biomphalaria</taxon>
    </lineage>
</organism>
<evidence type="ECO:0000256" key="5">
    <source>
        <dbReference type="ARBA" id="ARBA00023136"/>
    </source>
</evidence>
<keyword evidence="5 9" id="KW-0472">Membrane</keyword>
<dbReference type="OrthoDB" id="10029014at2759"/>
<evidence type="ECO:0000256" key="6">
    <source>
        <dbReference type="ARBA" id="ARBA00023170"/>
    </source>
</evidence>
<evidence type="ECO:0000256" key="4">
    <source>
        <dbReference type="ARBA" id="ARBA00023040"/>
    </source>
</evidence>
<dbReference type="Proteomes" id="UP000076420">
    <property type="component" value="Unassembled WGS sequence"/>
</dbReference>
<feature type="transmembrane region" description="Helical" evidence="9">
    <location>
        <begin position="151"/>
        <end position="175"/>
    </location>
</feature>
<keyword evidence="7 8" id="KW-0807">Transducer</keyword>
<evidence type="ECO:0000256" key="9">
    <source>
        <dbReference type="SAM" id="Phobius"/>
    </source>
</evidence>
<dbReference type="Gene3D" id="1.20.1070.10">
    <property type="entry name" value="Rhodopsin 7-helix transmembrane proteins"/>
    <property type="match status" value="1"/>
</dbReference>
<dbReference type="PRINTS" id="PR00237">
    <property type="entry name" value="GPCRRHODOPSN"/>
</dbReference>
<comment type="subcellular location">
    <subcellularLocation>
        <location evidence="1">Membrane</location>
        <topology evidence="1">Multi-pass membrane protein</topology>
    </subcellularLocation>
</comment>
<keyword evidence="3 9" id="KW-1133">Transmembrane helix</keyword>
<dbReference type="SUPFAM" id="SSF81321">
    <property type="entry name" value="Family A G protein-coupled receptor-like"/>
    <property type="match status" value="1"/>
</dbReference>
<feature type="transmembrane region" description="Helical" evidence="9">
    <location>
        <begin position="195"/>
        <end position="222"/>
    </location>
</feature>
<dbReference type="InterPro" id="IPR000276">
    <property type="entry name" value="GPCR_Rhodpsn"/>
</dbReference>
<keyword evidence="6 8" id="KW-0675">Receptor</keyword>
<dbReference type="PANTHER" id="PTHR24243">
    <property type="entry name" value="G-PROTEIN COUPLED RECEPTOR"/>
    <property type="match status" value="1"/>
</dbReference>
<feature type="transmembrane region" description="Helical" evidence="9">
    <location>
        <begin position="70"/>
        <end position="90"/>
    </location>
</feature>
<feature type="transmembrane region" description="Helical" evidence="9">
    <location>
        <begin position="243"/>
        <end position="263"/>
    </location>
</feature>
<dbReference type="Pfam" id="PF00001">
    <property type="entry name" value="7tm_1"/>
    <property type="match status" value="1"/>
</dbReference>
<dbReference type="GO" id="GO:0005886">
    <property type="term" value="C:plasma membrane"/>
    <property type="evidence" value="ECO:0007669"/>
    <property type="project" value="TreeGrafter"/>
</dbReference>
<dbReference type="PROSITE" id="PS00237">
    <property type="entry name" value="G_PROTEIN_RECEP_F1_1"/>
    <property type="match status" value="1"/>
</dbReference>
<dbReference type="VEuPathDB" id="VectorBase:BGLB017001"/>